<dbReference type="SUPFAM" id="SSF51338">
    <property type="entry name" value="Composite domain of metallo-dependent hydrolases"/>
    <property type="match status" value="1"/>
</dbReference>
<gene>
    <name evidence="1" type="ORF">HCJ92_23920</name>
</gene>
<dbReference type="Gene3D" id="2.30.40.10">
    <property type="entry name" value="Urease, subunit C, domain 1"/>
    <property type="match status" value="1"/>
</dbReference>
<sequence length="54" mass="5690">ALRQLAAEAVVFAGTAADVRHTVVGGRHVVRDGHHQLVPRVPEALTDAVEALRG</sequence>
<evidence type="ECO:0000313" key="1">
    <source>
        <dbReference type="EMBL" id="NJP69243.1"/>
    </source>
</evidence>
<reference evidence="1 2" key="1">
    <citation type="submission" date="2020-03" db="EMBL/GenBank/DDBJ databases">
        <title>Draft genome of Streptomyces sp. ventii, isolated from the Axial Seamount in the Pacific Ocean, and resequencing of the two type strains Streptomyces lonarensis strain NCL 716 and Streptomyces bohaiensis strain 11A07.</title>
        <authorList>
            <person name="Loughran R.M."/>
            <person name="Pfannmuller K.M."/>
            <person name="Wasson B.J."/>
            <person name="Deadmond M.C."/>
            <person name="Paddock B.E."/>
            <person name="Koyack M.J."/>
            <person name="Gallegos D.A."/>
            <person name="Mitchell E.A."/>
            <person name="Ushijima B."/>
            <person name="Saw J.H."/>
            <person name="Mcphail K.L."/>
            <person name="Videau P."/>
        </authorList>
    </citation>
    <scope>NUCLEOTIDE SEQUENCE [LARGE SCALE GENOMIC DNA]</scope>
    <source>
        <strain evidence="2">5675061</strain>
    </source>
</reference>
<protein>
    <submittedName>
        <fullName evidence="1">Formimidoylglutamate deiminase</fullName>
    </submittedName>
</protein>
<proteinExistence type="predicted"/>
<name>A0ABX1AWM9_9ACTN</name>
<dbReference type="EMBL" id="JAAVJB010000432">
    <property type="protein sequence ID" value="NJP69243.1"/>
    <property type="molecule type" value="Genomic_DNA"/>
</dbReference>
<feature type="non-terminal residue" evidence="1">
    <location>
        <position position="1"/>
    </location>
</feature>
<organism evidence="1 2">
    <name type="scientific">Streptomyces spiramenti</name>
    <dbReference type="NCBI Taxonomy" id="2720606"/>
    <lineage>
        <taxon>Bacteria</taxon>
        <taxon>Bacillati</taxon>
        <taxon>Actinomycetota</taxon>
        <taxon>Actinomycetes</taxon>
        <taxon>Kitasatosporales</taxon>
        <taxon>Streptomycetaceae</taxon>
        <taxon>Streptomyces</taxon>
    </lineage>
</organism>
<accession>A0ABX1AWM9</accession>
<evidence type="ECO:0000313" key="2">
    <source>
        <dbReference type="Proteomes" id="UP000746503"/>
    </source>
</evidence>
<comment type="caution">
    <text evidence="1">The sequence shown here is derived from an EMBL/GenBank/DDBJ whole genome shotgun (WGS) entry which is preliminary data.</text>
</comment>
<dbReference type="Proteomes" id="UP000746503">
    <property type="component" value="Unassembled WGS sequence"/>
</dbReference>
<dbReference type="InterPro" id="IPR011059">
    <property type="entry name" value="Metal-dep_hydrolase_composite"/>
</dbReference>
<keyword evidence="2" id="KW-1185">Reference proteome</keyword>